<feature type="coiled-coil region" evidence="1">
    <location>
        <begin position="442"/>
        <end position="472"/>
    </location>
</feature>
<accession>A0A8K1GAH5</accession>
<dbReference type="EMBL" id="SWJQ01000418">
    <property type="protein sequence ID" value="TRZ14668.1"/>
    <property type="molecule type" value="Genomic_DNA"/>
</dbReference>
<dbReference type="AlphaFoldDB" id="A0A8K1GAH5"/>
<proteinExistence type="predicted"/>
<gene>
    <name evidence="3" type="ORF">HGM15179_012447</name>
</gene>
<dbReference type="OrthoDB" id="9838443at2759"/>
<dbReference type="Proteomes" id="UP000796761">
    <property type="component" value="Unassembled WGS sequence"/>
</dbReference>
<evidence type="ECO:0000256" key="2">
    <source>
        <dbReference type="SAM" id="Phobius"/>
    </source>
</evidence>
<keyword evidence="2" id="KW-1133">Transmembrane helix</keyword>
<dbReference type="Gene3D" id="1.10.287.210">
    <property type="match status" value="1"/>
</dbReference>
<sequence length="473" mass="52775">MGRTTPTIARRGSPRIAYVIRVMLLASLTARVWTWMVPQPKANVWKTLARSLGQDHICLSSAAAGDPLSSCLVGIPFAESEYPPQLLRIKASYNRKPIPMAHFKEINHDSHLVRNPLAFWKEWVFHLPAVSQEPQELDLLGSSPAPFCIQFTFHPSEGQRKLYHTIRQVHDAYWASKWCSALTHVAVTSSTKPLALPPKTFLICGDRAYAGIPSLLIGGPCTIGKLGLFTPNKTQIVNWIQKNSTRHATIQKRGLANLHPDCDSEILHWSRAKATAVTIFLPWVAIAKNMGELSQLECWVAKQANLTSNALTDLLSEERITRQATLQNRAAIDYLLLLHQHTCEEFEGLCCFNLTSKAEDIQRSIVQIRDMVGTIKKETGGWLDHVFDKLGISSWSGSIIQTCITIIFILFIVAIAFALIKRLLLKIISDSTSPSVNHLESGASVDIELEELESALRQLEEHRLAAQDEETAL</sequence>
<feature type="transmembrane region" description="Helical" evidence="2">
    <location>
        <begin position="399"/>
        <end position="420"/>
    </location>
</feature>
<evidence type="ECO:0000313" key="3">
    <source>
        <dbReference type="EMBL" id="TRZ14668.1"/>
    </source>
</evidence>
<keyword evidence="2" id="KW-0472">Membrane</keyword>
<keyword evidence="2" id="KW-0812">Transmembrane</keyword>
<dbReference type="Pfam" id="PF03708">
    <property type="entry name" value="Avian_gp85"/>
    <property type="match status" value="1"/>
</dbReference>
<dbReference type="SUPFAM" id="SSF58069">
    <property type="entry name" value="Virus ectodomain"/>
    <property type="match status" value="1"/>
</dbReference>
<reference evidence="3" key="1">
    <citation type="submission" date="2019-04" db="EMBL/GenBank/DDBJ databases">
        <title>Genome assembly of Zosterops borbonicus 15179.</title>
        <authorList>
            <person name="Leroy T."/>
            <person name="Anselmetti Y."/>
            <person name="Tilak M.-K."/>
            <person name="Nabholz B."/>
        </authorList>
    </citation>
    <scope>NUCLEOTIDE SEQUENCE</scope>
    <source>
        <strain evidence="3">HGM_15179</strain>
        <tissue evidence="3">Muscle</tissue>
    </source>
</reference>
<evidence type="ECO:0000313" key="4">
    <source>
        <dbReference type="Proteomes" id="UP000796761"/>
    </source>
</evidence>
<evidence type="ECO:0000256" key="1">
    <source>
        <dbReference type="SAM" id="Coils"/>
    </source>
</evidence>
<organism evidence="3 4">
    <name type="scientific">Zosterops borbonicus</name>
    <dbReference type="NCBI Taxonomy" id="364589"/>
    <lineage>
        <taxon>Eukaryota</taxon>
        <taxon>Metazoa</taxon>
        <taxon>Chordata</taxon>
        <taxon>Craniata</taxon>
        <taxon>Vertebrata</taxon>
        <taxon>Euteleostomi</taxon>
        <taxon>Archelosauria</taxon>
        <taxon>Archosauria</taxon>
        <taxon>Dinosauria</taxon>
        <taxon>Saurischia</taxon>
        <taxon>Theropoda</taxon>
        <taxon>Coelurosauria</taxon>
        <taxon>Aves</taxon>
        <taxon>Neognathae</taxon>
        <taxon>Neoaves</taxon>
        <taxon>Telluraves</taxon>
        <taxon>Australaves</taxon>
        <taxon>Passeriformes</taxon>
        <taxon>Sylvioidea</taxon>
        <taxon>Zosteropidae</taxon>
        <taxon>Zosterops</taxon>
    </lineage>
</organism>
<protein>
    <recommendedName>
        <fullName evidence="5">Envelope protein</fullName>
    </recommendedName>
</protein>
<dbReference type="InterPro" id="IPR018154">
    <property type="entry name" value="TLV/ENV_coat_polyprotein"/>
</dbReference>
<dbReference type="PANTHER" id="PTHR10424">
    <property type="entry name" value="VIRAL ENVELOPE PROTEIN"/>
    <property type="match status" value="1"/>
</dbReference>
<keyword evidence="4" id="KW-1185">Reference proteome</keyword>
<comment type="caution">
    <text evidence="3">The sequence shown here is derived from an EMBL/GenBank/DDBJ whole genome shotgun (WGS) entry which is preliminary data.</text>
</comment>
<keyword evidence="1" id="KW-0175">Coiled coil</keyword>
<dbReference type="InterPro" id="IPR005166">
    <property type="entry name" value="RSV_p95_env"/>
</dbReference>
<evidence type="ECO:0008006" key="5">
    <source>
        <dbReference type="Google" id="ProtNLM"/>
    </source>
</evidence>
<name>A0A8K1GAH5_9PASS</name>